<protein>
    <submittedName>
        <fullName evidence="11">Endonuclease</fullName>
    </submittedName>
</protein>
<evidence type="ECO:0000313" key="12">
    <source>
        <dbReference type="Proteomes" id="UP000621266"/>
    </source>
</evidence>
<evidence type="ECO:0000256" key="5">
    <source>
        <dbReference type="ARBA" id="ARBA00022763"/>
    </source>
</evidence>
<dbReference type="RefSeq" id="WP_170315923.1">
    <property type="nucleotide sequence ID" value="NZ_WHPN01000367.1"/>
</dbReference>
<dbReference type="InterPro" id="IPR051547">
    <property type="entry name" value="TDP2-like"/>
</dbReference>
<proteinExistence type="predicted"/>
<dbReference type="PANTHER" id="PTHR15822:SF4">
    <property type="entry name" value="TYROSYL-DNA PHOSPHODIESTERASE 2"/>
    <property type="match status" value="1"/>
</dbReference>
<dbReference type="Proteomes" id="UP000621266">
    <property type="component" value="Unassembled WGS sequence"/>
</dbReference>
<sequence length="290" mass="30207">MAETSRPAPGAADRGAAETYRRASGSAEPAGGTAPAGLPASRTEADGSAVVRVLSYNVRSLRDDEAALARVVRACAPDLALIQEAPRFFRWRKAAARLARASGLVYVTGGATATGPLILSSLRVRVERTEDVLLPHTPGLHRRGLATAVVRVGGARLAVVSCHLSLAAAERYAQAGLLLERLDRVRSQVPHAVVGGDLNERPGGRAFRRLTGELRDAWAATPWGGEHTSTPGDPHQRIDAILTTDGIEVLGCGVPAGLPGVTDADLRAATDHLPVLAALRIPAADPGPGR</sequence>
<comment type="cofactor">
    <cofactor evidence="1">
        <name>Mn(2+)</name>
        <dbReference type="ChEBI" id="CHEBI:29035"/>
    </cofactor>
</comment>
<dbReference type="PANTHER" id="PTHR15822">
    <property type="entry name" value="TRAF AND TNF RECEPTOR-ASSOCIATED PROTEIN"/>
    <property type="match status" value="1"/>
</dbReference>
<evidence type="ECO:0000256" key="8">
    <source>
        <dbReference type="ARBA" id="ARBA00023204"/>
    </source>
</evidence>
<keyword evidence="7" id="KW-0460">Magnesium</keyword>
<evidence type="ECO:0000259" key="10">
    <source>
        <dbReference type="Pfam" id="PF03372"/>
    </source>
</evidence>
<keyword evidence="3" id="KW-0540">Nuclease</keyword>
<feature type="domain" description="Endonuclease/exonuclease/phosphatase" evidence="10">
    <location>
        <begin position="54"/>
        <end position="272"/>
    </location>
</feature>
<keyword evidence="4" id="KW-0479">Metal-binding</keyword>
<comment type="caution">
    <text evidence="11">The sequence shown here is derived from an EMBL/GenBank/DDBJ whole genome shotgun (WGS) entry which is preliminary data.</text>
</comment>
<dbReference type="Pfam" id="PF03372">
    <property type="entry name" value="Exo_endo_phos"/>
    <property type="match status" value="1"/>
</dbReference>
<dbReference type="InterPro" id="IPR036691">
    <property type="entry name" value="Endo/exonu/phosph_ase_sf"/>
</dbReference>
<gene>
    <name evidence="11" type="ORF">GCU69_24865</name>
</gene>
<evidence type="ECO:0000256" key="9">
    <source>
        <dbReference type="SAM" id="MobiDB-lite"/>
    </source>
</evidence>
<reference evidence="11 12" key="1">
    <citation type="submission" date="2019-10" db="EMBL/GenBank/DDBJ databases">
        <title>Streptomyces tenebrisbrunneis sp.nov., an endogenous actinomycete isolated from of Lycium ruthenicum.</title>
        <authorList>
            <person name="Ma L."/>
        </authorList>
    </citation>
    <scope>NUCLEOTIDE SEQUENCE [LARGE SCALE GENOMIC DNA]</scope>
    <source>
        <strain evidence="11 12">TRM 66187</strain>
    </source>
</reference>
<dbReference type="SUPFAM" id="SSF56219">
    <property type="entry name" value="DNase I-like"/>
    <property type="match status" value="1"/>
</dbReference>
<dbReference type="EMBL" id="WHPN01000367">
    <property type="protein sequence ID" value="KAF4406491.1"/>
    <property type="molecule type" value="Genomic_DNA"/>
</dbReference>
<dbReference type="GO" id="GO:0004519">
    <property type="term" value="F:endonuclease activity"/>
    <property type="evidence" value="ECO:0007669"/>
    <property type="project" value="UniProtKB-KW"/>
</dbReference>
<evidence type="ECO:0000256" key="1">
    <source>
        <dbReference type="ARBA" id="ARBA00001936"/>
    </source>
</evidence>
<evidence type="ECO:0000313" key="11">
    <source>
        <dbReference type="EMBL" id="KAF4406491.1"/>
    </source>
</evidence>
<evidence type="ECO:0000256" key="4">
    <source>
        <dbReference type="ARBA" id="ARBA00022723"/>
    </source>
</evidence>
<keyword evidence="8" id="KW-0234">DNA repair</keyword>
<keyword evidence="12" id="KW-1185">Reference proteome</keyword>
<name>A0ABQ7FF80_9ACTN</name>
<keyword evidence="5" id="KW-0227">DNA damage</keyword>
<dbReference type="Gene3D" id="3.60.10.10">
    <property type="entry name" value="Endonuclease/exonuclease/phosphatase"/>
    <property type="match status" value="1"/>
</dbReference>
<organism evidence="11 12">
    <name type="scientific">Streptomyces lycii</name>
    <dbReference type="NCBI Taxonomy" id="2654337"/>
    <lineage>
        <taxon>Bacteria</taxon>
        <taxon>Bacillati</taxon>
        <taxon>Actinomycetota</taxon>
        <taxon>Actinomycetes</taxon>
        <taxon>Kitasatosporales</taxon>
        <taxon>Streptomycetaceae</taxon>
        <taxon>Streptomyces</taxon>
    </lineage>
</organism>
<keyword evidence="6" id="KW-0378">Hydrolase</keyword>
<feature type="compositionally biased region" description="Low complexity" evidence="9">
    <location>
        <begin position="1"/>
        <end position="14"/>
    </location>
</feature>
<evidence type="ECO:0000256" key="7">
    <source>
        <dbReference type="ARBA" id="ARBA00022842"/>
    </source>
</evidence>
<evidence type="ECO:0000256" key="2">
    <source>
        <dbReference type="ARBA" id="ARBA00001946"/>
    </source>
</evidence>
<accession>A0ABQ7FF80</accession>
<evidence type="ECO:0000256" key="3">
    <source>
        <dbReference type="ARBA" id="ARBA00022722"/>
    </source>
</evidence>
<evidence type="ECO:0000256" key="6">
    <source>
        <dbReference type="ARBA" id="ARBA00022801"/>
    </source>
</evidence>
<dbReference type="InterPro" id="IPR005135">
    <property type="entry name" value="Endo/exonuclease/phosphatase"/>
</dbReference>
<feature type="compositionally biased region" description="Low complexity" evidence="9">
    <location>
        <begin position="23"/>
        <end position="41"/>
    </location>
</feature>
<feature type="region of interest" description="Disordered" evidence="9">
    <location>
        <begin position="1"/>
        <end position="42"/>
    </location>
</feature>
<keyword evidence="11" id="KW-0255">Endonuclease</keyword>
<comment type="cofactor">
    <cofactor evidence="2">
        <name>Mg(2+)</name>
        <dbReference type="ChEBI" id="CHEBI:18420"/>
    </cofactor>
</comment>